<sequence>MKKILGEQRRIMLLAHLKAASTPITGTALAKLANVSRQVVVNDMTLLKARNEPILATSQGYVYLQTEPADNLFERTIACHHTQEQTEEELLTIVDYGVTVQNVTVEHGVYGEITANIHVSNRHDVQQFLQKLRDSNASYLSALTNGTHLHVLRAPSESALEQAIEALRQKGFLIEE</sequence>
<dbReference type="EMBL" id="MATO01000001">
    <property type="protein sequence ID" value="OCS94671.1"/>
    <property type="molecule type" value="Genomic_DNA"/>
</dbReference>
<dbReference type="Gene3D" id="3.30.1340.20">
    <property type="entry name" value="3H domain"/>
    <property type="match status" value="1"/>
</dbReference>
<feature type="binding site" evidence="1">
    <location>
        <position position="148"/>
    </location>
    <ligand>
        <name>Ni(2+)</name>
        <dbReference type="ChEBI" id="CHEBI:49786"/>
    </ligand>
</feature>
<dbReference type="SUPFAM" id="SSF46785">
    <property type="entry name" value="Winged helix' DNA-binding domain"/>
    <property type="match status" value="1"/>
</dbReference>
<dbReference type="PANTHER" id="PTHR40068">
    <property type="entry name" value="TRANSCRIPTION REPRESSOR NIAR-RELATED"/>
    <property type="match status" value="1"/>
</dbReference>
<feature type="domain" description="Helix-turn-helix type 11" evidence="3">
    <location>
        <begin position="9"/>
        <end position="61"/>
    </location>
</feature>
<dbReference type="AlphaFoldDB" id="A0A1C0Z5L1"/>
<dbReference type="Gene3D" id="1.10.10.10">
    <property type="entry name" value="Winged helix-like DNA-binding domain superfamily/Winged helix DNA-binding domain"/>
    <property type="match status" value="1"/>
</dbReference>
<protein>
    <submittedName>
        <fullName evidence="4">Transcriptional regulator</fullName>
    </submittedName>
</protein>
<reference evidence="4 5" key="1">
    <citation type="submission" date="2016-07" db="EMBL/GenBank/DDBJ databases">
        <title>Caryophanon latum genome sequencing.</title>
        <authorList>
            <person name="Verma A."/>
            <person name="Pal Y."/>
            <person name="Krishnamurthi S."/>
        </authorList>
    </citation>
    <scope>NUCLEOTIDE SEQUENCE [LARGE SCALE GENOMIC DNA]</scope>
    <source>
        <strain evidence="4 5">DSM 14151</strain>
    </source>
</reference>
<dbReference type="SUPFAM" id="SSF75500">
    <property type="entry name" value="Putative transcriptional regulator TM1602, C-terminal domain"/>
    <property type="match status" value="1"/>
</dbReference>
<keyword evidence="1" id="KW-0533">Nickel</keyword>
<dbReference type="PIRSF" id="PIRSF037847">
    <property type="entry name" value="NiaR"/>
    <property type="match status" value="1"/>
</dbReference>
<dbReference type="InterPro" id="IPR004173">
    <property type="entry name" value="3H_domain"/>
</dbReference>
<accession>A0A1C0Z5L1</accession>
<evidence type="ECO:0000313" key="4">
    <source>
        <dbReference type="EMBL" id="OCS94671.1"/>
    </source>
</evidence>
<feature type="binding site" evidence="1">
    <location>
        <position position="150"/>
    </location>
    <ligand>
        <name>Ni(2+)</name>
        <dbReference type="ChEBI" id="CHEBI:49786"/>
    </ligand>
</feature>
<dbReference type="GO" id="GO:0046872">
    <property type="term" value="F:metal ion binding"/>
    <property type="evidence" value="ECO:0007669"/>
    <property type="project" value="UniProtKB-KW"/>
</dbReference>
<name>A0A1C0Z5L1_9BACL</name>
<dbReference type="InterPro" id="IPR013196">
    <property type="entry name" value="HTH_11"/>
</dbReference>
<dbReference type="Pfam" id="PF02829">
    <property type="entry name" value="3H"/>
    <property type="match status" value="1"/>
</dbReference>
<dbReference type="InterPro" id="IPR035922">
    <property type="entry name" value="3H_dom_sf"/>
</dbReference>
<keyword evidence="5" id="KW-1185">Reference proteome</keyword>
<comment type="caution">
    <text evidence="4">The sequence shown here is derived from an EMBL/GenBank/DDBJ whole genome shotgun (WGS) entry which is preliminary data.</text>
</comment>
<feature type="binding site" evidence="1">
    <location>
        <position position="89"/>
    </location>
    <ligand>
        <name>Ni(2+)</name>
        <dbReference type="ChEBI" id="CHEBI:49786"/>
    </ligand>
</feature>
<dbReference type="InterPro" id="IPR026043">
    <property type="entry name" value="NadR"/>
</dbReference>
<evidence type="ECO:0000256" key="1">
    <source>
        <dbReference type="PIRSR" id="PIRSR037847-1"/>
    </source>
</evidence>
<dbReference type="OrthoDB" id="9792661at2"/>
<proteinExistence type="predicted"/>
<keyword evidence="1" id="KW-0479">Metal-binding</keyword>
<dbReference type="PANTHER" id="PTHR40068:SF1">
    <property type="entry name" value="TRANSCRIPTION REPRESSOR NIAR-RELATED"/>
    <property type="match status" value="1"/>
</dbReference>
<evidence type="ECO:0000259" key="3">
    <source>
        <dbReference type="Pfam" id="PF08279"/>
    </source>
</evidence>
<dbReference type="Proteomes" id="UP000093482">
    <property type="component" value="Unassembled WGS sequence"/>
</dbReference>
<organism evidence="4 5">
    <name type="scientific">Caryophanon latum</name>
    <dbReference type="NCBI Taxonomy" id="33977"/>
    <lineage>
        <taxon>Bacteria</taxon>
        <taxon>Bacillati</taxon>
        <taxon>Bacillota</taxon>
        <taxon>Bacilli</taxon>
        <taxon>Bacillales</taxon>
        <taxon>Caryophanaceae</taxon>
        <taxon>Caryophanon</taxon>
    </lineage>
</organism>
<feature type="domain" description="3H" evidence="2">
    <location>
        <begin position="77"/>
        <end position="173"/>
    </location>
</feature>
<dbReference type="RefSeq" id="WP_066461031.1">
    <property type="nucleotide sequence ID" value="NZ_MATO01000001.1"/>
</dbReference>
<dbReference type="Pfam" id="PF08279">
    <property type="entry name" value="HTH_11"/>
    <property type="match status" value="1"/>
</dbReference>
<evidence type="ECO:0000259" key="2">
    <source>
        <dbReference type="Pfam" id="PF02829"/>
    </source>
</evidence>
<evidence type="ECO:0000313" key="5">
    <source>
        <dbReference type="Proteomes" id="UP000093482"/>
    </source>
</evidence>
<dbReference type="InterPro" id="IPR036388">
    <property type="entry name" value="WH-like_DNA-bd_sf"/>
</dbReference>
<gene>
    <name evidence="4" type="ORF">A6K76_00435</name>
</gene>
<feature type="binding site" evidence="1">
    <location>
        <position position="81"/>
    </location>
    <ligand>
        <name>Ni(2+)</name>
        <dbReference type="ChEBI" id="CHEBI:49786"/>
    </ligand>
</feature>
<dbReference type="InterPro" id="IPR036390">
    <property type="entry name" value="WH_DNA-bd_sf"/>
</dbReference>